<dbReference type="AlphaFoldDB" id="A0AAQ3KVI5"/>
<keyword evidence="11" id="KW-1185">Reference proteome</keyword>
<evidence type="ECO:0000256" key="7">
    <source>
        <dbReference type="ARBA" id="ARBA00023242"/>
    </source>
</evidence>
<evidence type="ECO:0000256" key="3">
    <source>
        <dbReference type="ARBA" id="ARBA00022692"/>
    </source>
</evidence>
<feature type="transmembrane region" description="Helical" evidence="8">
    <location>
        <begin position="86"/>
        <end position="104"/>
    </location>
</feature>
<accession>A0AAQ3KVI5</accession>
<keyword evidence="3 8" id="KW-0812">Transmembrane</keyword>
<evidence type="ECO:0000256" key="9">
    <source>
        <dbReference type="SAM" id="SignalP"/>
    </source>
</evidence>
<organism evidence="10 11">
    <name type="scientific">Canna indica</name>
    <name type="common">Indian-shot</name>
    <dbReference type="NCBI Taxonomy" id="4628"/>
    <lineage>
        <taxon>Eukaryota</taxon>
        <taxon>Viridiplantae</taxon>
        <taxon>Streptophyta</taxon>
        <taxon>Embryophyta</taxon>
        <taxon>Tracheophyta</taxon>
        <taxon>Spermatophyta</taxon>
        <taxon>Magnoliopsida</taxon>
        <taxon>Liliopsida</taxon>
        <taxon>Zingiberales</taxon>
        <taxon>Cannaceae</taxon>
        <taxon>Canna</taxon>
    </lineage>
</organism>
<protein>
    <submittedName>
        <fullName evidence="10">Uncharacterized protein</fullName>
    </submittedName>
</protein>
<gene>
    <name evidence="10" type="ORF">Cni_G24071</name>
</gene>
<keyword evidence="6 8" id="KW-0472">Membrane</keyword>
<dbReference type="InterPro" id="IPR019358">
    <property type="entry name" value="NEMP_fam"/>
</dbReference>
<feature type="transmembrane region" description="Helical" evidence="8">
    <location>
        <begin position="38"/>
        <end position="57"/>
    </location>
</feature>
<evidence type="ECO:0000313" key="10">
    <source>
        <dbReference type="EMBL" id="WOL15290.1"/>
    </source>
</evidence>
<sequence>MSSSAASRFFLLLLSLSSLASLPLLSSSQQARLQEFQPWHLVFVGIGLLFLQIAPFFSSWTMFYYSTSIALGVLFIVLTILIQVSVVVAVAIILGGTVVGYWIVRKLVISNDGSVNVVIAWFVKWAMRSIGVGFILLSAHDAPLTSLSALALLWNFCSIINLKKWGQASRKNGSPIHEKHVQASPDKQAEFLSPMSKEMRIVLSGISNPYAFSVSPTEEGKSYSSFSKRATLRDQSYYSTYHKLPMRKFSKKEWENFSHESTSTALKEWASTPEVARWIADNAHRMRLDQGNNIYDDETTVEIGSGGGFFKWLLSRALS</sequence>
<dbReference type="Pfam" id="PF10225">
    <property type="entry name" value="NEMP"/>
    <property type="match status" value="1"/>
</dbReference>
<evidence type="ECO:0000256" key="5">
    <source>
        <dbReference type="ARBA" id="ARBA00022989"/>
    </source>
</evidence>
<dbReference type="GO" id="GO:0005637">
    <property type="term" value="C:nuclear inner membrane"/>
    <property type="evidence" value="ECO:0007669"/>
    <property type="project" value="UniProtKB-SubCell"/>
</dbReference>
<comment type="subcellular location">
    <subcellularLocation>
        <location evidence="1">Nucleus inner membrane</location>
        <topology evidence="1">Multi-pass membrane protein</topology>
        <orientation evidence="1">Nucleoplasmic side</orientation>
    </subcellularLocation>
</comment>
<evidence type="ECO:0000256" key="6">
    <source>
        <dbReference type="ARBA" id="ARBA00023136"/>
    </source>
</evidence>
<feature type="transmembrane region" description="Helical" evidence="8">
    <location>
        <begin position="116"/>
        <end position="137"/>
    </location>
</feature>
<dbReference type="Proteomes" id="UP001327560">
    <property type="component" value="Chromosome 7"/>
</dbReference>
<evidence type="ECO:0000256" key="1">
    <source>
        <dbReference type="ARBA" id="ARBA00004575"/>
    </source>
</evidence>
<comment type="similarity">
    <text evidence="2">Belongs to the NEMP family.</text>
</comment>
<dbReference type="EMBL" id="CP136896">
    <property type="protein sequence ID" value="WOL15290.1"/>
    <property type="molecule type" value="Genomic_DNA"/>
</dbReference>
<keyword evidence="4 9" id="KW-0732">Signal</keyword>
<feature type="chain" id="PRO_5042997425" evidence="9">
    <location>
        <begin position="22"/>
        <end position="319"/>
    </location>
</feature>
<feature type="transmembrane region" description="Helical" evidence="8">
    <location>
        <begin position="143"/>
        <end position="162"/>
    </location>
</feature>
<keyword evidence="7" id="KW-0539">Nucleus</keyword>
<name>A0AAQ3KVI5_9LILI</name>
<feature type="signal peptide" evidence="9">
    <location>
        <begin position="1"/>
        <end position="21"/>
    </location>
</feature>
<dbReference type="PANTHER" id="PTHR31587:SF3">
    <property type="entry name" value="EXPRESSED PROTEIN"/>
    <property type="match status" value="1"/>
</dbReference>
<evidence type="ECO:0000313" key="11">
    <source>
        <dbReference type="Proteomes" id="UP001327560"/>
    </source>
</evidence>
<proteinExistence type="inferred from homology"/>
<evidence type="ECO:0000256" key="2">
    <source>
        <dbReference type="ARBA" id="ARBA00005748"/>
    </source>
</evidence>
<keyword evidence="5 8" id="KW-1133">Transmembrane helix</keyword>
<evidence type="ECO:0000256" key="8">
    <source>
        <dbReference type="SAM" id="Phobius"/>
    </source>
</evidence>
<evidence type="ECO:0000256" key="4">
    <source>
        <dbReference type="ARBA" id="ARBA00022729"/>
    </source>
</evidence>
<reference evidence="10 11" key="1">
    <citation type="submission" date="2023-10" db="EMBL/GenBank/DDBJ databases">
        <title>Chromosome-scale genome assembly provides insights into flower coloration mechanisms of Canna indica.</title>
        <authorList>
            <person name="Li C."/>
        </authorList>
    </citation>
    <scope>NUCLEOTIDE SEQUENCE [LARGE SCALE GENOMIC DNA]</scope>
    <source>
        <tissue evidence="10">Flower</tissue>
    </source>
</reference>
<dbReference type="PANTHER" id="PTHR31587">
    <property type="entry name" value="TRANSMEMBRANE PROTEIN (DUF2215)"/>
    <property type="match status" value="1"/>
</dbReference>